<name>A0A7Z7NID3_XANCH</name>
<organism evidence="1 2">
    <name type="scientific">Xanthomonas campestris pv. phaseoli</name>
    <dbReference type="NCBI Taxonomy" id="317013"/>
    <lineage>
        <taxon>Bacteria</taxon>
        <taxon>Pseudomonadati</taxon>
        <taxon>Pseudomonadota</taxon>
        <taxon>Gammaproteobacteria</taxon>
        <taxon>Lysobacterales</taxon>
        <taxon>Lysobacteraceae</taxon>
        <taxon>Xanthomonas</taxon>
    </lineage>
</organism>
<comment type="caution">
    <text evidence="1">The sequence shown here is derived from an EMBL/GenBank/DDBJ whole genome shotgun (WGS) entry which is preliminary data.</text>
</comment>
<evidence type="ECO:0000313" key="1">
    <source>
        <dbReference type="EMBL" id="SOO25773.1"/>
    </source>
</evidence>
<sequence>MAVYSPSIDCGTYSKHGYRMSTTEWQER</sequence>
<reference evidence="1 2" key="1">
    <citation type="submission" date="2017-10" db="EMBL/GenBank/DDBJ databases">
        <authorList>
            <person name="Regsiter A."/>
            <person name="William W."/>
        </authorList>
    </citation>
    <scope>NUCLEOTIDE SEQUENCE [LARGE SCALE GENOMIC DNA]</scope>
    <source>
        <strain evidence="1 2">CFBP6991</strain>
    </source>
</reference>
<accession>A0A7Z7NID3</accession>
<dbReference type="EMBL" id="OCZC01000075">
    <property type="protein sequence ID" value="SOO25773.1"/>
    <property type="molecule type" value="Genomic_DNA"/>
</dbReference>
<evidence type="ECO:0000313" key="2">
    <source>
        <dbReference type="Proteomes" id="UP000234345"/>
    </source>
</evidence>
<proteinExistence type="predicted"/>
<protein>
    <submittedName>
        <fullName evidence="1">Uncharacterized protein</fullName>
    </submittedName>
</protein>
<dbReference type="AlphaFoldDB" id="A0A7Z7NID3"/>
<gene>
    <name evidence="1" type="ORF">XFF6991_480098</name>
</gene>
<dbReference type="Proteomes" id="UP000234345">
    <property type="component" value="Unassembled WGS sequence"/>
</dbReference>